<dbReference type="EMBL" id="MLAW01000006">
    <property type="protein sequence ID" value="OJJ26636.1"/>
    <property type="molecule type" value="Genomic_DNA"/>
</dbReference>
<dbReference type="InterPro" id="IPR035919">
    <property type="entry name" value="EAL_sf"/>
</dbReference>
<dbReference type="PANTHER" id="PTHR33121">
    <property type="entry name" value="CYCLIC DI-GMP PHOSPHODIESTERASE PDEF"/>
    <property type="match status" value="1"/>
</dbReference>
<reference evidence="2" key="1">
    <citation type="submission" date="2016-10" db="EMBL/GenBank/DDBJ databases">
        <title>CRISPR-Cas defence system in Roseofilum reptotaenium: evidence of a bacteriophage-cyanobacterium arms race in the coral black band disease.</title>
        <authorList>
            <person name="Buerger P."/>
            <person name="Wood-Charlson E.M."/>
            <person name="Weynberg K.D."/>
            <person name="Willis B."/>
            <person name="Van Oppen M.J."/>
        </authorList>
    </citation>
    <scope>NUCLEOTIDE SEQUENCE [LARGE SCALE GENOMIC DNA]</scope>
    <source>
        <strain evidence="2">AO1-A</strain>
    </source>
</reference>
<dbReference type="SMART" id="SM00052">
    <property type="entry name" value="EAL"/>
    <property type="match status" value="1"/>
</dbReference>
<accession>A0A1L9QVI0</accession>
<dbReference type="PANTHER" id="PTHR33121:SF76">
    <property type="entry name" value="SIGNALING PROTEIN"/>
    <property type="match status" value="1"/>
</dbReference>
<dbReference type="GO" id="GO:0071111">
    <property type="term" value="F:cyclic-guanylate-specific phosphodiesterase activity"/>
    <property type="evidence" value="ECO:0007669"/>
    <property type="project" value="InterPro"/>
</dbReference>
<proteinExistence type="predicted"/>
<sequence>MKVKKIDAWVNWSKSIDELISEQRYGVEYQPIVEVKSQEIYGFECLARFFDASNQAIPPDIVYRALHNTPLQLCEVEYQQKILQLAHAPKKTKLFVNLDQDSYFSCSREQCKTHSGKNPFVELFHNYQNSEGIVVELIENTEINHAMMSLSMIHELSNATIETALDDVCNPQSMISTSVMQLVDFIKLDRYVVQNKQNKNLICLVQFLTNYVHGTEKKIILEGVETEEDLAFAQRMQIDYVQGFLYRDRFINLS</sequence>
<dbReference type="Gene3D" id="3.20.20.450">
    <property type="entry name" value="EAL domain"/>
    <property type="match status" value="1"/>
</dbReference>
<name>A0A1L9QVI0_9CYAN</name>
<feature type="domain" description="EAL" evidence="1">
    <location>
        <begin position="9"/>
        <end position="254"/>
    </location>
</feature>
<gene>
    <name evidence="2" type="ORF">BI308_05680</name>
</gene>
<dbReference type="SUPFAM" id="SSF141868">
    <property type="entry name" value="EAL domain-like"/>
    <property type="match status" value="1"/>
</dbReference>
<dbReference type="Proteomes" id="UP000183940">
    <property type="component" value="Unassembled WGS sequence"/>
</dbReference>
<dbReference type="AlphaFoldDB" id="A0A1L9QVI0"/>
<keyword evidence="3" id="KW-1185">Reference proteome</keyword>
<organism evidence="2 3">
    <name type="scientific">Roseofilum reptotaenium AO1-A</name>
    <dbReference type="NCBI Taxonomy" id="1925591"/>
    <lineage>
        <taxon>Bacteria</taxon>
        <taxon>Bacillati</taxon>
        <taxon>Cyanobacteriota</taxon>
        <taxon>Cyanophyceae</taxon>
        <taxon>Desertifilales</taxon>
        <taxon>Desertifilaceae</taxon>
        <taxon>Roseofilum</taxon>
    </lineage>
</organism>
<dbReference type="InterPro" id="IPR050706">
    <property type="entry name" value="Cyclic-di-GMP_PDE-like"/>
</dbReference>
<comment type="caution">
    <text evidence="2">The sequence shown here is derived from an EMBL/GenBank/DDBJ whole genome shotgun (WGS) entry which is preliminary data.</text>
</comment>
<dbReference type="Pfam" id="PF00563">
    <property type="entry name" value="EAL"/>
    <property type="match status" value="1"/>
</dbReference>
<dbReference type="InterPro" id="IPR001633">
    <property type="entry name" value="EAL_dom"/>
</dbReference>
<dbReference type="PROSITE" id="PS50883">
    <property type="entry name" value="EAL"/>
    <property type="match status" value="1"/>
</dbReference>
<evidence type="ECO:0000259" key="1">
    <source>
        <dbReference type="PROSITE" id="PS50883"/>
    </source>
</evidence>
<evidence type="ECO:0000313" key="2">
    <source>
        <dbReference type="EMBL" id="OJJ26636.1"/>
    </source>
</evidence>
<protein>
    <submittedName>
        <fullName evidence="2">EAL domain-containing protein</fullName>
    </submittedName>
</protein>
<evidence type="ECO:0000313" key="3">
    <source>
        <dbReference type="Proteomes" id="UP000183940"/>
    </source>
</evidence>
<dbReference type="STRING" id="1925591.BI308_05680"/>
<dbReference type="CDD" id="cd01948">
    <property type="entry name" value="EAL"/>
    <property type="match status" value="1"/>
</dbReference>